<protein>
    <submittedName>
        <fullName evidence="2">Uncharacterized protein</fullName>
    </submittedName>
</protein>
<reference evidence="2 3" key="1">
    <citation type="journal article" date="2015" name="Geomicrobiol. J.">
        <title>Caldisalinibacter kiritimatiensis gen. nov., sp. nov., a moderately thermohalophilic thiosulfate-reducing bacterium from a hypersaline microbial mat.</title>
        <authorList>
            <person name="Ben Hania W."/>
            <person name="Joseph M."/>
            <person name="Fiebig A."/>
            <person name="Bunk B."/>
            <person name="Klenk H.-P."/>
            <person name="Fardeau M.-L."/>
            <person name="Spring S."/>
        </authorList>
    </citation>
    <scope>NUCLEOTIDE SEQUENCE [LARGE SCALE GENOMIC DNA]</scope>
    <source>
        <strain evidence="2 3">L21-TH-D2</strain>
    </source>
</reference>
<dbReference type="InterPro" id="IPR046118">
    <property type="entry name" value="DUF6115"/>
</dbReference>
<keyword evidence="1" id="KW-0812">Transmembrane</keyword>
<accession>R1CLZ9</accession>
<dbReference type="STRING" id="1304284.L21TH_2265"/>
<keyword evidence="1" id="KW-1133">Transmembrane helix</keyword>
<gene>
    <name evidence="2" type="ORF">L21TH_2265</name>
</gene>
<evidence type="ECO:0000313" key="3">
    <source>
        <dbReference type="Proteomes" id="UP000013378"/>
    </source>
</evidence>
<evidence type="ECO:0000256" key="1">
    <source>
        <dbReference type="SAM" id="Phobius"/>
    </source>
</evidence>
<dbReference type="RefSeq" id="WP_006316277.1">
    <property type="nucleotide sequence ID" value="NZ_ARZA01000250.1"/>
</dbReference>
<dbReference type="Pfam" id="PF19610">
    <property type="entry name" value="DUF6115"/>
    <property type="match status" value="1"/>
</dbReference>
<dbReference type="EMBL" id="ARZA01000250">
    <property type="protein sequence ID" value="EOC99735.1"/>
    <property type="molecule type" value="Genomic_DNA"/>
</dbReference>
<evidence type="ECO:0000313" key="2">
    <source>
        <dbReference type="EMBL" id="EOC99735.1"/>
    </source>
</evidence>
<name>R1CLZ9_9FIRM</name>
<dbReference type="Proteomes" id="UP000013378">
    <property type="component" value="Unassembled WGS sequence"/>
</dbReference>
<sequence>MINIILFIIGVVCIIVTFILLIKEGYKETNMYQDILKKYEEIKLYNNNIINILDSLEEIADSLTENNKDDTKISIKDLEIKNNSNKHNTGNKSEFKKILNTELNSTLKNSKTCEKNNIKDKILELKKSGYDNSEIAKKLGRGKREIDIILKMKDD</sequence>
<feature type="transmembrane region" description="Helical" evidence="1">
    <location>
        <begin position="6"/>
        <end position="22"/>
    </location>
</feature>
<dbReference type="eggNOG" id="ENOG5033MX3">
    <property type="taxonomic scope" value="Bacteria"/>
</dbReference>
<dbReference type="OrthoDB" id="1755582at2"/>
<keyword evidence="1" id="KW-0472">Membrane</keyword>
<organism evidence="2 3">
    <name type="scientific">Caldisalinibacter kiritimatiensis</name>
    <dbReference type="NCBI Taxonomy" id="1304284"/>
    <lineage>
        <taxon>Bacteria</taxon>
        <taxon>Bacillati</taxon>
        <taxon>Bacillota</taxon>
        <taxon>Tissierellia</taxon>
        <taxon>Tissierellales</taxon>
        <taxon>Thermohalobacteraceae</taxon>
        <taxon>Caldisalinibacter</taxon>
    </lineage>
</organism>
<proteinExistence type="predicted"/>
<dbReference type="AlphaFoldDB" id="R1CLZ9"/>
<keyword evidence="3" id="KW-1185">Reference proteome</keyword>
<comment type="caution">
    <text evidence="2">The sequence shown here is derived from an EMBL/GenBank/DDBJ whole genome shotgun (WGS) entry which is preliminary data.</text>
</comment>